<keyword evidence="4" id="KW-1185">Reference proteome</keyword>
<keyword evidence="2" id="KW-1133">Transmembrane helix</keyword>
<keyword evidence="2" id="KW-0812">Transmembrane</keyword>
<feature type="compositionally biased region" description="Basic residues" evidence="1">
    <location>
        <begin position="300"/>
        <end position="313"/>
    </location>
</feature>
<proteinExistence type="predicted"/>
<feature type="region of interest" description="Disordered" evidence="1">
    <location>
        <begin position="210"/>
        <end position="244"/>
    </location>
</feature>
<dbReference type="OrthoDB" id="6750449at2759"/>
<accession>A0A9P0JNC4</accession>
<dbReference type="EMBL" id="CAKOFQ010006666">
    <property type="protein sequence ID" value="CAH1956716.1"/>
    <property type="molecule type" value="Genomic_DNA"/>
</dbReference>
<dbReference type="AlphaFoldDB" id="A0A9P0JNC4"/>
<feature type="compositionally biased region" description="Acidic residues" evidence="1">
    <location>
        <begin position="215"/>
        <end position="238"/>
    </location>
</feature>
<evidence type="ECO:0000256" key="2">
    <source>
        <dbReference type="SAM" id="Phobius"/>
    </source>
</evidence>
<organism evidence="3 4">
    <name type="scientific">Acanthoscelides obtectus</name>
    <name type="common">Bean weevil</name>
    <name type="synonym">Bruchus obtectus</name>
    <dbReference type="NCBI Taxonomy" id="200917"/>
    <lineage>
        <taxon>Eukaryota</taxon>
        <taxon>Metazoa</taxon>
        <taxon>Ecdysozoa</taxon>
        <taxon>Arthropoda</taxon>
        <taxon>Hexapoda</taxon>
        <taxon>Insecta</taxon>
        <taxon>Pterygota</taxon>
        <taxon>Neoptera</taxon>
        <taxon>Endopterygota</taxon>
        <taxon>Coleoptera</taxon>
        <taxon>Polyphaga</taxon>
        <taxon>Cucujiformia</taxon>
        <taxon>Chrysomeloidea</taxon>
        <taxon>Chrysomelidae</taxon>
        <taxon>Bruchinae</taxon>
        <taxon>Bruchini</taxon>
        <taxon>Acanthoscelides</taxon>
    </lineage>
</organism>
<comment type="caution">
    <text evidence="3">The sequence shown here is derived from an EMBL/GenBank/DDBJ whole genome shotgun (WGS) entry which is preliminary data.</text>
</comment>
<sequence length="413" mass="48240">MICDTVLVRNILGCSKMSLYVIILTVFLTCHFTSSAAISDKPPAKRSIINAYPDTSRYGEVFRPQDSSENLLKNFLADEKNKHFIITQNGDHVSQIPLMEHDSSEDYYDYDESEHVLADENSSNEIDSGTKKKYLQKRKTDEAVEVPDYIVNFFIEQKILREQREKERRCKEEQTYYTRTPPPNSDINLVLHTRTKYPSKIDYNIFDLKTNTDTSNDELHEESEDYDGEPDYEEEGSEGDFVPESQDHITSIAATTITTAQPEEPRPRWNSIKNVLSNVSNYKRPQKVDRYISKQPGEKHRSRRSTSKKEKTHRKPFRDILYKIIPKQYAKRYIAPKYFPKTFRVTSKVYPVLTKEILRNELHDPAKGKTAHLHEDSSTMSQVGLEDVFNHDIRRNRRNERPIDVVGSFEQVW</sequence>
<feature type="transmembrane region" description="Helical" evidence="2">
    <location>
        <begin position="17"/>
        <end position="38"/>
    </location>
</feature>
<feature type="region of interest" description="Disordered" evidence="1">
    <location>
        <begin position="283"/>
        <end position="313"/>
    </location>
</feature>
<name>A0A9P0JNC4_ACAOB</name>
<dbReference type="Proteomes" id="UP001152888">
    <property type="component" value="Unassembled WGS sequence"/>
</dbReference>
<gene>
    <name evidence="3" type="ORF">ACAOBT_LOCUS1693</name>
</gene>
<feature type="compositionally biased region" description="Basic and acidic residues" evidence="1">
    <location>
        <begin position="286"/>
        <end position="299"/>
    </location>
</feature>
<evidence type="ECO:0000313" key="4">
    <source>
        <dbReference type="Proteomes" id="UP001152888"/>
    </source>
</evidence>
<protein>
    <submittedName>
        <fullName evidence="3">Uncharacterized protein</fullName>
    </submittedName>
</protein>
<evidence type="ECO:0000256" key="1">
    <source>
        <dbReference type="SAM" id="MobiDB-lite"/>
    </source>
</evidence>
<reference evidence="3" key="1">
    <citation type="submission" date="2022-03" db="EMBL/GenBank/DDBJ databases">
        <authorList>
            <person name="Sayadi A."/>
        </authorList>
    </citation>
    <scope>NUCLEOTIDE SEQUENCE</scope>
</reference>
<keyword evidence="2" id="KW-0472">Membrane</keyword>
<evidence type="ECO:0000313" key="3">
    <source>
        <dbReference type="EMBL" id="CAH1956716.1"/>
    </source>
</evidence>